<organism evidence="1">
    <name type="scientific">marine sediment metagenome</name>
    <dbReference type="NCBI Taxonomy" id="412755"/>
    <lineage>
        <taxon>unclassified sequences</taxon>
        <taxon>metagenomes</taxon>
        <taxon>ecological metagenomes</taxon>
    </lineage>
</organism>
<sequence length="91" mass="10354">MELINLCYKLAAGAMSIGIDGREITVLSGKLERVYAIDLKQVHYRHGLLYLVKQNGKTVTIRMDMMRRKEAFDACVRKWAAANRVEVVSEP</sequence>
<gene>
    <name evidence="1" type="ORF">S06H3_36168</name>
</gene>
<name>X1NER7_9ZZZZ</name>
<comment type="caution">
    <text evidence="1">The sequence shown here is derived from an EMBL/GenBank/DDBJ whole genome shotgun (WGS) entry which is preliminary data.</text>
</comment>
<accession>X1NER7</accession>
<dbReference type="EMBL" id="BARV01021884">
    <property type="protein sequence ID" value="GAI28711.1"/>
    <property type="molecule type" value="Genomic_DNA"/>
</dbReference>
<dbReference type="AlphaFoldDB" id="X1NER7"/>
<proteinExistence type="predicted"/>
<reference evidence="1" key="1">
    <citation type="journal article" date="2014" name="Front. Microbiol.">
        <title>High frequency of phylogenetically diverse reductive dehalogenase-homologous genes in deep subseafloor sedimentary metagenomes.</title>
        <authorList>
            <person name="Kawai M."/>
            <person name="Futagami T."/>
            <person name="Toyoda A."/>
            <person name="Takaki Y."/>
            <person name="Nishi S."/>
            <person name="Hori S."/>
            <person name="Arai W."/>
            <person name="Tsubouchi T."/>
            <person name="Morono Y."/>
            <person name="Uchiyama I."/>
            <person name="Ito T."/>
            <person name="Fujiyama A."/>
            <person name="Inagaki F."/>
            <person name="Takami H."/>
        </authorList>
    </citation>
    <scope>NUCLEOTIDE SEQUENCE</scope>
    <source>
        <strain evidence="1">Expedition CK06-06</strain>
    </source>
</reference>
<evidence type="ECO:0000313" key="1">
    <source>
        <dbReference type="EMBL" id="GAI28711.1"/>
    </source>
</evidence>
<protein>
    <submittedName>
        <fullName evidence="1">Uncharacterized protein</fullName>
    </submittedName>
</protein>